<reference evidence="5" key="1">
    <citation type="submission" date="2025-08" db="UniProtKB">
        <authorList>
            <consortium name="RefSeq"/>
        </authorList>
    </citation>
    <scope>IDENTIFICATION</scope>
    <source>
        <tissue evidence="5">Gonads</tissue>
    </source>
</reference>
<organism evidence="4 5">
    <name type="scientific">Sitophilus oryzae</name>
    <name type="common">Rice weevil</name>
    <name type="synonym">Curculio oryzae</name>
    <dbReference type="NCBI Taxonomy" id="7048"/>
    <lineage>
        <taxon>Eukaryota</taxon>
        <taxon>Metazoa</taxon>
        <taxon>Ecdysozoa</taxon>
        <taxon>Arthropoda</taxon>
        <taxon>Hexapoda</taxon>
        <taxon>Insecta</taxon>
        <taxon>Pterygota</taxon>
        <taxon>Neoptera</taxon>
        <taxon>Endopterygota</taxon>
        <taxon>Coleoptera</taxon>
        <taxon>Polyphaga</taxon>
        <taxon>Cucujiformia</taxon>
        <taxon>Curculionidae</taxon>
        <taxon>Dryophthorinae</taxon>
        <taxon>Sitophilus</taxon>
    </lineage>
</organism>
<dbReference type="GeneID" id="115883105"/>
<accession>A0A6J2Y2V8</accession>
<sequence>MTLASDFSLISWLRTLRYSVEYYEDTCEPPNNREYKNNRAPGNMSIDEKRKEESSEALYANVWECSANFDGEKSSTKHENARESEENGSLVSNLEDNFSNCESERSSCADFYSVSSHPSGKYDNADKISQITDLDEYVDSFDTRKTSPTYENLDQFSRASQENIYENVQTKHTSEFEEEIYTTIKYLENVLDSVDSSSEGDYEENLTEDFCENNILDEYTDYENFELEEYCMNDAKHSQEEKFTESSSSFGEYIGGEQLVKHHNQCLNQKFAQENRISVFSEEPEPISPQEIKNIPVPKRSNTASVGQRFSFPINLDNKENVLRPQSFPIFYKYTQKNNILNYDIENINYDSSKPTKSGKIDDADSGLDLDNKNDAVFDDNSTKLLLPSNSKSRDLNLSFAKESRISVVFEDNIAELNQLQVAEEKIFGNDLILRLKENAINWMTLLMEDCCGDNEDIMEEKELLKSVNDFHKDKIAEPLEGKFPIDDDSVNLRKQPSIRRNRISKTTDFDVRRRKHDFFQSSKNFDIKGVIKIHTSTCNWLINEKEEYVSYENENLYRVNDTKKRRELLKADVTIRLVRYSNSKSTEIELRDSSNFTYILHFNSTKNAKQFMENEKIQSYLTDNKVTIKSTLLRFLGKRSSREILEKKGIYKNEPIFGNTLKEIYSKSEIPVPQFIYDVIRLIEMPENIMSLGLYRTSGNLATIQKIRFDVDNGRLNTLNQYSKDPDVLTGSLKLFFRELKEPLIPYEVCEKLADIVRMDINQVTSKEHQRIKLTLMKYLSESHLATFYVIMAHLIEVVKYKDHNKMDSYNLAICWGPSLIFANSNVYNTQLDSKVFLSSPKDIVSLSHDATRLIDFFIGYFSKYPTELEKRPENTCEKYLSLKRPESKDSIESGDSSTKSFKKSNSNLSLSVDEVIKKATEYIELNLSAEGLYKKPGSSEKTAKILKKLHKKKSNELDKYRNDVYDFCDALKKYLKECSEPLIDGSTVERITIAFGNSQNYLESTTRRDVIATIEKTHKKDSLIYLLRHIGKVLNHQSIHKVPKKEIIEIWANVLNCDKRIHRSHDTFTKFLTIAVEVFNDNLPDLVRSSYNNNGNTQNRNDNMAEVLKDLKYQQERDRNSRYDNIDNVIGEASLLDENTEQTKL</sequence>
<dbReference type="InParanoid" id="A0A6J2Y2V8"/>
<dbReference type="Gene3D" id="1.10.555.10">
    <property type="entry name" value="Rho GTPase activation protein"/>
    <property type="match status" value="2"/>
</dbReference>
<evidence type="ECO:0000256" key="1">
    <source>
        <dbReference type="ARBA" id="ARBA00022468"/>
    </source>
</evidence>
<feature type="domain" description="Rho-GAP" evidence="3">
    <location>
        <begin position="660"/>
        <end position="867"/>
    </location>
</feature>
<keyword evidence="1" id="KW-0343">GTPase activation</keyword>
<feature type="region of interest" description="Disordered" evidence="2">
    <location>
        <begin position="71"/>
        <end position="90"/>
    </location>
</feature>
<dbReference type="PROSITE" id="PS50238">
    <property type="entry name" value="RHOGAP"/>
    <property type="match status" value="2"/>
</dbReference>
<evidence type="ECO:0000256" key="2">
    <source>
        <dbReference type="SAM" id="MobiDB-lite"/>
    </source>
</evidence>
<evidence type="ECO:0000259" key="3">
    <source>
        <dbReference type="PROSITE" id="PS50238"/>
    </source>
</evidence>
<dbReference type="GO" id="GO:0005737">
    <property type="term" value="C:cytoplasm"/>
    <property type="evidence" value="ECO:0007669"/>
    <property type="project" value="TreeGrafter"/>
</dbReference>
<evidence type="ECO:0000313" key="5">
    <source>
        <dbReference type="RefSeq" id="XP_030757259.1"/>
    </source>
</evidence>
<dbReference type="InterPro" id="IPR050729">
    <property type="entry name" value="Rho-GAP"/>
</dbReference>
<feature type="compositionally biased region" description="Basic and acidic residues" evidence="2">
    <location>
        <begin position="71"/>
        <end position="85"/>
    </location>
</feature>
<feature type="domain" description="Rho-GAP" evidence="3">
    <location>
        <begin position="908"/>
        <end position="1089"/>
    </location>
</feature>
<proteinExistence type="predicted"/>
<dbReference type="PANTHER" id="PTHR23176">
    <property type="entry name" value="RHO/RAC/CDC GTPASE-ACTIVATING PROTEIN"/>
    <property type="match status" value="1"/>
</dbReference>
<dbReference type="SUPFAM" id="SSF48350">
    <property type="entry name" value="GTPase activation domain, GAP"/>
    <property type="match status" value="2"/>
</dbReference>
<dbReference type="CDD" id="cd00159">
    <property type="entry name" value="RhoGAP"/>
    <property type="match status" value="1"/>
</dbReference>
<protein>
    <submittedName>
        <fullName evidence="5">Uncharacterized protein LOC115883105 isoform X1</fullName>
    </submittedName>
</protein>
<dbReference type="PANTHER" id="PTHR23176:SF129">
    <property type="entry name" value="RHO GTPASE ACTIVATING PROTEIN AT 16F, ISOFORM E-RELATED"/>
    <property type="match status" value="1"/>
</dbReference>
<evidence type="ECO:0000313" key="4">
    <source>
        <dbReference type="Proteomes" id="UP000504635"/>
    </source>
</evidence>
<dbReference type="AlphaFoldDB" id="A0A6J2Y2V8"/>
<dbReference type="GO" id="GO:0007165">
    <property type="term" value="P:signal transduction"/>
    <property type="evidence" value="ECO:0007669"/>
    <property type="project" value="InterPro"/>
</dbReference>
<dbReference type="SMART" id="SM00324">
    <property type="entry name" value="RhoGAP"/>
    <property type="match status" value="2"/>
</dbReference>
<dbReference type="OrthoDB" id="79452at2759"/>
<dbReference type="Proteomes" id="UP000504635">
    <property type="component" value="Unplaced"/>
</dbReference>
<keyword evidence="4" id="KW-1185">Reference proteome</keyword>
<dbReference type="Pfam" id="PF00620">
    <property type="entry name" value="RhoGAP"/>
    <property type="match status" value="2"/>
</dbReference>
<gene>
    <name evidence="5" type="primary">LOC115883105</name>
</gene>
<dbReference type="InterPro" id="IPR000198">
    <property type="entry name" value="RhoGAP_dom"/>
</dbReference>
<name>A0A6J2Y2V8_SITOR</name>
<dbReference type="GO" id="GO:0005096">
    <property type="term" value="F:GTPase activator activity"/>
    <property type="evidence" value="ECO:0007669"/>
    <property type="project" value="UniProtKB-KW"/>
</dbReference>
<dbReference type="KEGG" id="soy:115883105"/>
<dbReference type="RefSeq" id="XP_030757259.1">
    <property type="nucleotide sequence ID" value="XM_030901399.1"/>
</dbReference>
<dbReference type="InterPro" id="IPR008936">
    <property type="entry name" value="Rho_GTPase_activation_prot"/>
</dbReference>